<dbReference type="InterPro" id="IPR011009">
    <property type="entry name" value="Kinase-like_dom_sf"/>
</dbReference>
<dbReference type="PROSITE" id="PS00108">
    <property type="entry name" value="PROTEIN_KINASE_ST"/>
    <property type="match status" value="1"/>
</dbReference>
<feature type="compositionally biased region" description="Low complexity" evidence="6">
    <location>
        <begin position="66"/>
        <end position="79"/>
    </location>
</feature>
<dbReference type="PROSITE" id="PS50011">
    <property type="entry name" value="PROTEIN_KINASE_DOM"/>
    <property type="match status" value="1"/>
</dbReference>
<keyword evidence="8" id="KW-0723">Serine/threonine-protein kinase</keyword>
<dbReference type="RefSeq" id="WP_083559905.1">
    <property type="nucleotide sequence ID" value="NZ_AQQV01000001.1"/>
</dbReference>
<keyword evidence="4 5" id="KW-0067">ATP-binding</keyword>
<feature type="region of interest" description="Disordered" evidence="6">
    <location>
        <begin position="57"/>
        <end position="79"/>
    </location>
</feature>
<dbReference type="OrthoDB" id="9801841at2"/>
<dbReference type="AlphaFoldDB" id="A0A1Y1SHF5"/>
<dbReference type="SMART" id="SM00220">
    <property type="entry name" value="S_TKc"/>
    <property type="match status" value="1"/>
</dbReference>
<evidence type="ECO:0000256" key="5">
    <source>
        <dbReference type="PROSITE-ProRule" id="PRU10141"/>
    </source>
</evidence>
<evidence type="ECO:0000256" key="3">
    <source>
        <dbReference type="ARBA" id="ARBA00022777"/>
    </source>
</evidence>
<dbReference type="Pfam" id="PF13424">
    <property type="entry name" value="TPR_12"/>
    <property type="match status" value="1"/>
</dbReference>
<keyword evidence="1" id="KW-0808">Transferase</keyword>
<keyword evidence="3 8" id="KW-0418">Kinase</keyword>
<dbReference type="InterPro" id="IPR000719">
    <property type="entry name" value="Prot_kinase_dom"/>
</dbReference>
<dbReference type="GO" id="GO:0005524">
    <property type="term" value="F:ATP binding"/>
    <property type="evidence" value="ECO:0007669"/>
    <property type="project" value="UniProtKB-UniRule"/>
</dbReference>
<dbReference type="Gene3D" id="1.25.40.10">
    <property type="entry name" value="Tetratricopeptide repeat domain"/>
    <property type="match status" value="3"/>
</dbReference>
<dbReference type="STRING" id="1317117.ATO7_04430"/>
<dbReference type="SUPFAM" id="SSF48452">
    <property type="entry name" value="TPR-like"/>
    <property type="match status" value="2"/>
</dbReference>
<dbReference type="Proteomes" id="UP000192342">
    <property type="component" value="Unassembled WGS sequence"/>
</dbReference>
<accession>A0A1Y1SHF5</accession>
<dbReference type="SUPFAM" id="SSF56112">
    <property type="entry name" value="Protein kinase-like (PK-like)"/>
    <property type="match status" value="1"/>
</dbReference>
<name>A0A1Y1SHF5_9GAMM</name>
<dbReference type="Gene3D" id="3.30.200.20">
    <property type="entry name" value="Phosphorylase Kinase, domain 1"/>
    <property type="match status" value="1"/>
</dbReference>
<gene>
    <name evidence="8" type="ORF">ATO7_04430</name>
</gene>
<evidence type="ECO:0000313" key="8">
    <source>
        <dbReference type="EMBL" id="ORE89095.1"/>
    </source>
</evidence>
<dbReference type="EMBL" id="AQQV01000001">
    <property type="protein sequence ID" value="ORE89095.1"/>
    <property type="molecule type" value="Genomic_DNA"/>
</dbReference>
<dbReference type="InterPro" id="IPR011990">
    <property type="entry name" value="TPR-like_helical_dom_sf"/>
</dbReference>
<keyword evidence="9" id="KW-1185">Reference proteome</keyword>
<evidence type="ECO:0000256" key="4">
    <source>
        <dbReference type="ARBA" id="ARBA00022840"/>
    </source>
</evidence>
<evidence type="ECO:0000256" key="2">
    <source>
        <dbReference type="ARBA" id="ARBA00022741"/>
    </source>
</evidence>
<proteinExistence type="predicted"/>
<dbReference type="InterPro" id="IPR008271">
    <property type="entry name" value="Ser/Thr_kinase_AS"/>
</dbReference>
<evidence type="ECO:0000256" key="6">
    <source>
        <dbReference type="SAM" id="MobiDB-lite"/>
    </source>
</evidence>
<feature type="domain" description="Protein kinase" evidence="7">
    <location>
        <begin position="85"/>
        <end position="351"/>
    </location>
</feature>
<evidence type="ECO:0000256" key="1">
    <source>
        <dbReference type="ARBA" id="ARBA00022679"/>
    </source>
</evidence>
<dbReference type="PROSITE" id="PS00107">
    <property type="entry name" value="PROTEIN_KINASE_ATP"/>
    <property type="match status" value="1"/>
</dbReference>
<dbReference type="PANTHER" id="PTHR43289">
    <property type="entry name" value="MITOGEN-ACTIVATED PROTEIN KINASE KINASE KINASE 20-RELATED"/>
    <property type="match status" value="1"/>
</dbReference>
<dbReference type="PANTHER" id="PTHR43289:SF34">
    <property type="entry name" value="SERINE_THREONINE-PROTEIN KINASE YBDM-RELATED"/>
    <property type="match status" value="1"/>
</dbReference>
<dbReference type="Pfam" id="PF00069">
    <property type="entry name" value="Pkinase"/>
    <property type="match status" value="1"/>
</dbReference>
<feature type="binding site" evidence="5">
    <location>
        <position position="116"/>
    </location>
    <ligand>
        <name>ATP</name>
        <dbReference type="ChEBI" id="CHEBI:30616"/>
    </ligand>
</feature>
<dbReference type="InterPro" id="IPR017441">
    <property type="entry name" value="Protein_kinase_ATP_BS"/>
</dbReference>
<comment type="caution">
    <text evidence="8">The sequence shown here is derived from an EMBL/GenBank/DDBJ whole genome shotgun (WGS) entry which is preliminary data.</text>
</comment>
<organism evidence="8 9">
    <name type="scientific">Oceanococcus atlanticus</name>
    <dbReference type="NCBI Taxonomy" id="1317117"/>
    <lineage>
        <taxon>Bacteria</taxon>
        <taxon>Pseudomonadati</taxon>
        <taxon>Pseudomonadota</taxon>
        <taxon>Gammaproteobacteria</taxon>
        <taxon>Chromatiales</taxon>
        <taxon>Oceanococcaceae</taxon>
        <taxon>Oceanococcus</taxon>
    </lineage>
</organism>
<dbReference type="Gene3D" id="1.10.510.10">
    <property type="entry name" value="Transferase(Phosphotransferase) domain 1"/>
    <property type="match status" value="1"/>
</dbReference>
<evidence type="ECO:0000259" key="7">
    <source>
        <dbReference type="PROSITE" id="PS50011"/>
    </source>
</evidence>
<reference evidence="8 9" key="1">
    <citation type="submission" date="2013-04" db="EMBL/GenBank/DDBJ databases">
        <title>Oceanococcus atlanticus 22II-S10r2 Genome Sequencing.</title>
        <authorList>
            <person name="Lai Q."/>
            <person name="Li G."/>
            <person name="Shao Z."/>
        </authorList>
    </citation>
    <scope>NUCLEOTIDE SEQUENCE [LARGE SCALE GENOMIC DNA]</scope>
    <source>
        <strain evidence="8 9">22II-S10r2</strain>
    </source>
</reference>
<dbReference type="GO" id="GO:0004674">
    <property type="term" value="F:protein serine/threonine kinase activity"/>
    <property type="evidence" value="ECO:0007669"/>
    <property type="project" value="UniProtKB-KW"/>
</dbReference>
<keyword evidence="2 5" id="KW-0547">Nucleotide-binding</keyword>
<dbReference type="CDD" id="cd14014">
    <property type="entry name" value="STKc_PknB_like"/>
    <property type="match status" value="1"/>
</dbReference>
<protein>
    <submittedName>
        <fullName evidence="8">Serine/threonine protein kinase</fullName>
    </submittedName>
</protein>
<sequence>MSTDDAALWQEIESLLDAALDRAASQRQAYVHARTENNPELRKRVLALLAASDDAGDFMETGPADQASTTQTTASEEASGQIGPWRILELLGRGGMGEVYKAQRDDGAYHQTVALKLLRGDQDAMLSRFESERQILADLHHPGIARLIDGGLTPDGRPYMAMEYIDGQPLATWLHETRPSLERRLAVFLELCPAVSYAHSRLVVHRDIKPDNILVDRDGRPHLLDFGIAKLNPEALSANATQALATPNYAAPEQFSGETITTATDVYGLGATLYFLLCGRPPVDLDGLSLPRMLDRICHAQPKPPSMRVSGPAMAPLRGDLDAICDKALARDPQQRYASAQALADDLRRHLNKEPVQARAPRFSYRAGRLLRRHALAASAALAVLASLAIGLAATTWQAHQAALERDIARREAARLSTMRGSILRLFRSAASELDTDQLTARELFAQSAGNIERDFGNDPATAAALMQMLGELQLFTEDYAGARELLQRAQALPQDQIDAEVRASIDINLAHLAYRDGDYLRARQLYDQAVAVWQVAPQRYPSELIWAATLASQLARAQGHTAAAVEHLRDAAGRARAYWGEAHEETGIVLINLAVALYYDNRLAEALTACAEAWTVWQAIGKQNSPDALNLLANWGLFALRHGDPYEGEKRLAAALDLRTALYGASAAQATLMKNLGVAHRINGLRNAGMRLLEQGEWMAEKYAGAGGRLHASAVYALARALSEDGLIEEAQQRLRASLTQQTTTPTSWHHLNRALLARLSPDAASAEALFSTALQGLAASGDAALSQYADALALHATWLQEQGATAQALDVLDQAITHKTRARHAAHYEVLSMNRRKVDLLRAQGLGDAAQTLWQQSREQALGQLGPQHPISALFADPL</sequence>
<evidence type="ECO:0000313" key="9">
    <source>
        <dbReference type="Proteomes" id="UP000192342"/>
    </source>
</evidence>